<accession>A0A814MW62</accession>
<name>A0A814MW62_9BILA</name>
<proteinExistence type="predicted"/>
<sequence length="268" mass="32611">MMLIKNHFGFKLYKRYVHEIFHNEKHSDYVLYRTNKDKEKFEKYFEINKSVLVCITWVFNMLNYKDSIDGYLAYKSLVKQKNRPRINDLRMSLTIEEVFNCYFKRNNYLTKENILQISFYKLIYFYLIELKRLLAVNLFRIYLHCSKDHLNCTNRLNPKQEDDLTSSTDRCVRLYTVRSRYLVGIKGKFKSIWPGIYEIICRIQLDKNEEYLTDYNEHCSRIPESEKSVQCYFYALADHGLDCECNRKKNEYCYRNILLDYVQLNIVE</sequence>
<protein>
    <submittedName>
        <fullName evidence="2">Uncharacterized protein</fullName>
    </submittedName>
</protein>
<evidence type="ECO:0000313" key="1">
    <source>
        <dbReference type="EMBL" id="CAF1000216.1"/>
    </source>
</evidence>
<evidence type="ECO:0000313" key="3">
    <source>
        <dbReference type="Proteomes" id="UP000663870"/>
    </source>
</evidence>
<dbReference type="AlphaFoldDB" id="A0A814MW62"/>
<dbReference type="Proteomes" id="UP000663854">
    <property type="component" value="Unassembled WGS sequence"/>
</dbReference>
<dbReference type="Proteomes" id="UP000663870">
    <property type="component" value="Unassembled WGS sequence"/>
</dbReference>
<organism evidence="2 3">
    <name type="scientific">Rotaria sordida</name>
    <dbReference type="NCBI Taxonomy" id="392033"/>
    <lineage>
        <taxon>Eukaryota</taxon>
        <taxon>Metazoa</taxon>
        <taxon>Spiralia</taxon>
        <taxon>Gnathifera</taxon>
        <taxon>Rotifera</taxon>
        <taxon>Eurotatoria</taxon>
        <taxon>Bdelloidea</taxon>
        <taxon>Philodinida</taxon>
        <taxon>Philodinidae</taxon>
        <taxon>Rotaria</taxon>
    </lineage>
</organism>
<evidence type="ECO:0000313" key="2">
    <source>
        <dbReference type="EMBL" id="CAF1084220.1"/>
    </source>
</evidence>
<dbReference type="EMBL" id="CAJNOH010000323">
    <property type="protein sequence ID" value="CAF1000216.1"/>
    <property type="molecule type" value="Genomic_DNA"/>
</dbReference>
<comment type="caution">
    <text evidence="2">The sequence shown here is derived from an EMBL/GenBank/DDBJ whole genome shotgun (WGS) entry which is preliminary data.</text>
</comment>
<gene>
    <name evidence="2" type="ORF">JXQ802_LOCUS18346</name>
    <name evidence="1" type="ORF">PYM288_LOCUS14564</name>
</gene>
<keyword evidence="3" id="KW-1185">Reference proteome</keyword>
<dbReference type="EMBL" id="CAJNOL010000480">
    <property type="protein sequence ID" value="CAF1084220.1"/>
    <property type="molecule type" value="Genomic_DNA"/>
</dbReference>
<reference evidence="2" key="1">
    <citation type="submission" date="2021-02" db="EMBL/GenBank/DDBJ databases">
        <authorList>
            <person name="Nowell W R."/>
        </authorList>
    </citation>
    <scope>NUCLEOTIDE SEQUENCE</scope>
</reference>